<dbReference type="OrthoDB" id="3034033at2759"/>
<dbReference type="EMBL" id="KN881828">
    <property type="protein sequence ID" value="KIY48645.1"/>
    <property type="molecule type" value="Genomic_DNA"/>
</dbReference>
<keyword evidence="3" id="KW-1185">Reference proteome</keyword>
<gene>
    <name evidence="2" type="ORF">FISHEDRAFT_73433</name>
</gene>
<accession>A0A0D7AD69</accession>
<evidence type="ECO:0000313" key="2">
    <source>
        <dbReference type="EMBL" id="KIY48645.1"/>
    </source>
</evidence>
<evidence type="ECO:0000256" key="1">
    <source>
        <dbReference type="SAM" id="MobiDB-lite"/>
    </source>
</evidence>
<evidence type="ECO:0000313" key="3">
    <source>
        <dbReference type="Proteomes" id="UP000054144"/>
    </source>
</evidence>
<reference evidence="2 3" key="1">
    <citation type="journal article" date="2015" name="Fungal Genet. Biol.">
        <title>Evolution of novel wood decay mechanisms in Agaricales revealed by the genome sequences of Fistulina hepatica and Cylindrobasidium torrendii.</title>
        <authorList>
            <person name="Floudas D."/>
            <person name="Held B.W."/>
            <person name="Riley R."/>
            <person name="Nagy L.G."/>
            <person name="Koehler G."/>
            <person name="Ransdell A.S."/>
            <person name="Younus H."/>
            <person name="Chow J."/>
            <person name="Chiniquy J."/>
            <person name="Lipzen A."/>
            <person name="Tritt A."/>
            <person name="Sun H."/>
            <person name="Haridas S."/>
            <person name="LaButti K."/>
            <person name="Ohm R.A."/>
            <person name="Kues U."/>
            <person name="Blanchette R.A."/>
            <person name="Grigoriev I.V."/>
            <person name="Minto R.E."/>
            <person name="Hibbett D.S."/>
        </authorList>
    </citation>
    <scope>NUCLEOTIDE SEQUENCE [LARGE SCALE GENOMIC DNA]</scope>
    <source>
        <strain evidence="2 3">ATCC 64428</strain>
    </source>
</reference>
<organism evidence="2 3">
    <name type="scientific">Fistulina hepatica ATCC 64428</name>
    <dbReference type="NCBI Taxonomy" id="1128425"/>
    <lineage>
        <taxon>Eukaryota</taxon>
        <taxon>Fungi</taxon>
        <taxon>Dikarya</taxon>
        <taxon>Basidiomycota</taxon>
        <taxon>Agaricomycotina</taxon>
        <taxon>Agaricomycetes</taxon>
        <taxon>Agaricomycetidae</taxon>
        <taxon>Agaricales</taxon>
        <taxon>Fistulinaceae</taxon>
        <taxon>Fistulina</taxon>
    </lineage>
</organism>
<proteinExistence type="predicted"/>
<dbReference type="Proteomes" id="UP000054144">
    <property type="component" value="Unassembled WGS sequence"/>
</dbReference>
<name>A0A0D7AD69_9AGAR</name>
<sequence length="247" mass="26776">MPSSSLSSPAFAILLSSYRSANILYGELADMTRSRLHPTYHARKRAAGLGLAVDICRAAACPHNQVSVIPLPILDTSPSPTDPVAAGVDDDLYLAPQSRPSLRRRAARRYRSNSRDSPSSEFSSPVAMDISPSSAAPVIPQLLVDDATPAPLHMPTMTRPLPDVPIDVTFGMEDDMFIDESLCDVSSGTSSDSAGLLTPEDVRPPIIRRKRYSSSEANSLHDGAGIKSLKLARKEQLRMQTHPYARR</sequence>
<feature type="compositionally biased region" description="Low complexity" evidence="1">
    <location>
        <begin position="115"/>
        <end position="124"/>
    </location>
</feature>
<protein>
    <submittedName>
        <fullName evidence="2">Uncharacterized protein</fullName>
    </submittedName>
</protein>
<feature type="region of interest" description="Disordered" evidence="1">
    <location>
        <begin position="103"/>
        <end position="128"/>
    </location>
</feature>
<feature type="compositionally biased region" description="Basic residues" evidence="1">
    <location>
        <begin position="103"/>
        <end position="112"/>
    </location>
</feature>
<dbReference type="AlphaFoldDB" id="A0A0D7AD69"/>